<dbReference type="AlphaFoldDB" id="A0A0E0GT02"/>
<dbReference type="HOGENOM" id="CLU_1818955_0_0_1"/>
<accession>A0A0E0GT02</accession>
<dbReference type="Gramene" id="ONIVA03G33810.1">
    <property type="protein sequence ID" value="ONIVA03G33810.1"/>
    <property type="gene ID" value="ONIVA03G33810"/>
</dbReference>
<keyword evidence="2" id="KW-1185">Reference proteome</keyword>
<dbReference type="Proteomes" id="UP000006591">
    <property type="component" value="Chromosome 3"/>
</dbReference>
<sequence length="142" mass="14802">MLALMASSSAMFVSTAPEKDGSGIGSSVIWDSRTRLLAASTERASMVSAALQYMHSAARVACVFSSSEFVGPSRQCATIRSTGWNSSHGNGTLRNFSSAAAGSEAAATRGLSSSLLRFPVQATQNSQNSILEESGMMASLPW</sequence>
<evidence type="ECO:0000313" key="1">
    <source>
        <dbReference type="EnsemblPlants" id="ONIVA03G33810.1"/>
    </source>
</evidence>
<reference evidence="1" key="1">
    <citation type="submission" date="2015-04" db="UniProtKB">
        <authorList>
            <consortium name="EnsemblPlants"/>
        </authorList>
    </citation>
    <scope>IDENTIFICATION</scope>
    <source>
        <strain evidence="1">SL10</strain>
    </source>
</reference>
<name>A0A0E0GT02_ORYNI</name>
<proteinExistence type="predicted"/>
<evidence type="ECO:0000313" key="2">
    <source>
        <dbReference type="Proteomes" id="UP000006591"/>
    </source>
</evidence>
<protein>
    <submittedName>
        <fullName evidence="1">Uncharacterized protein</fullName>
    </submittedName>
</protein>
<reference evidence="1" key="2">
    <citation type="submission" date="2018-04" db="EMBL/GenBank/DDBJ databases">
        <title>OnivRS2 (Oryza nivara Reference Sequence Version 2).</title>
        <authorList>
            <person name="Zhang J."/>
            <person name="Kudrna D."/>
            <person name="Lee S."/>
            <person name="Talag J."/>
            <person name="Rajasekar S."/>
            <person name="Welchert J."/>
            <person name="Hsing Y.-I."/>
            <person name="Wing R.A."/>
        </authorList>
    </citation>
    <scope>NUCLEOTIDE SEQUENCE [LARGE SCALE GENOMIC DNA]</scope>
    <source>
        <strain evidence="1">SL10</strain>
    </source>
</reference>
<organism evidence="1">
    <name type="scientific">Oryza nivara</name>
    <name type="common">Indian wild rice</name>
    <name type="synonym">Oryza sativa f. spontanea</name>
    <dbReference type="NCBI Taxonomy" id="4536"/>
    <lineage>
        <taxon>Eukaryota</taxon>
        <taxon>Viridiplantae</taxon>
        <taxon>Streptophyta</taxon>
        <taxon>Embryophyta</taxon>
        <taxon>Tracheophyta</taxon>
        <taxon>Spermatophyta</taxon>
        <taxon>Magnoliopsida</taxon>
        <taxon>Liliopsida</taxon>
        <taxon>Poales</taxon>
        <taxon>Poaceae</taxon>
        <taxon>BOP clade</taxon>
        <taxon>Oryzoideae</taxon>
        <taxon>Oryzeae</taxon>
        <taxon>Oryzinae</taxon>
        <taxon>Oryza</taxon>
    </lineage>
</organism>
<dbReference type="EnsemblPlants" id="ONIVA03G33810.1">
    <property type="protein sequence ID" value="ONIVA03G33810.1"/>
    <property type="gene ID" value="ONIVA03G33810"/>
</dbReference>